<evidence type="ECO:0000256" key="1">
    <source>
        <dbReference type="ARBA" id="ARBA00022729"/>
    </source>
</evidence>
<evidence type="ECO:0000256" key="2">
    <source>
        <dbReference type="ARBA" id="ARBA00022737"/>
    </source>
</evidence>
<comment type="caution">
    <text evidence="4">The sequence shown here is derived from an EMBL/GenBank/DDBJ whole genome shotgun (WGS) entry which is preliminary data.</text>
</comment>
<dbReference type="InterPro" id="IPR003410">
    <property type="entry name" value="HYR_dom"/>
</dbReference>
<feature type="domain" description="HYR" evidence="3">
    <location>
        <begin position="1"/>
        <end position="35"/>
    </location>
</feature>
<dbReference type="Pfam" id="PF18962">
    <property type="entry name" value="Por_Secre_tail"/>
    <property type="match status" value="1"/>
</dbReference>
<keyword evidence="2" id="KW-0677">Repeat</keyword>
<sequence length="721" mass="74666">ASGSTFPLGSTTITYTATDASKNTHSDSFTVTVSDTENPVITAAANVIKTADAVKCGATVTVVVASATDNCNVGTPTGVRNDGLALTALYPVGTTTITWNVTDANGNAAIAKTQTVTVIDNEKPVITAAANITQTADAAKCGATVTIEVATATDNCSVGTPTGVRSDALALTALFSLGITTITWNVTDANGYTAIAKTQTVTVTDNQNPTITAPSAVSVVADAGKCTASGVALGTPVTADNCSVNPATNNAVPPFVLGTTTVLWWVTDGSGNTATASQIVTVTDNQKPTIVAPTAVNVFANTGICSASGVVLGIPVTTDNCSIASVTNNAVQPFALGNTTVIWKVTDGSGNTSTATQIVTVTDNQKPTISCVGDKLKSTNTANCSYTVLGSEFNPIFFGDNCASSTISNNYNNTSTLAGAIFPKGSTTVVWTVKDSSGNATSCSFNVTVTSPLVATTGTNNEQLYFGLSIDQLATVTTTPAGGTGPYTIEYTLSRPLICNMNGGSETWTGGSGTSTGNVCPSTTPVSTANLVSSYSIIIKLMADAIITAKVTDKFGCVVYSTVKIWAEDVRCFAGKSGNPKVKICHKTGSNSNPCQEICVDESAVQAHLNHGDFVGTCTADCKPRQLLRPVVIGKEKIIEIDPFNVIAYPNPSNHQFKLAFKGASEEKVEVLIYDMLARIVKRIENTNEKNIQFGEELPSGEYLIIVRQGVNQKVINVIKQ</sequence>
<evidence type="ECO:0000313" key="5">
    <source>
        <dbReference type="Proteomes" id="UP001600107"/>
    </source>
</evidence>
<dbReference type="PANTHER" id="PTHR24273:SF32">
    <property type="entry name" value="HYALIN"/>
    <property type="match status" value="1"/>
</dbReference>
<feature type="domain" description="HYR" evidence="3">
    <location>
        <begin position="362"/>
        <end position="451"/>
    </location>
</feature>
<feature type="domain" description="HYR" evidence="3">
    <location>
        <begin position="119"/>
        <end position="205"/>
    </location>
</feature>
<gene>
    <name evidence="4" type="ORF">ACFX5F_16145</name>
</gene>
<reference evidence="4 5" key="1">
    <citation type="submission" date="2024-06" db="EMBL/GenBank/DDBJ databases">
        <title>Flavobacterium spp. isolated from glacier.</title>
        <authorList>
            <person name="Han D."/>
        </authorList>
    </citation>
    <scope>NUCLEOTIDE SEQUENCE [LARGE SCALE GENOMIC DNA]</scope>
    <source>
        <strain evidence="4 5">ZS1P70</strain>
    </source>
</reference>
<dbReference type="InterPro" id="IPR026444">
    <property type="entry name" value="Secre_tail"/>
</dbReference>
<evidence type="ECO:0000313" key="4">
    <source>
        <dbReference type="EMBL" id="MFE3872752.1"/>
    </source>
</evidence>
<name>A0ABW6I8X6_9FLAO</name>
<organism evidence="4 5">
    <name type="scientific">Flavobacterium zhoui</name>
    <dbReference type="NCBI Taxonomy" id="3230414"/>
    <lineage>
        <taxon>Bacteria</taxon>
        <taxon>Pseudomonadati</taxon>
        <taxon>Bacteroidota</taxon>
        <taxon>Flavobacteriia</taxon>
        <taxon>Flavobacteriales</taxon>
        <taxon>Flavobacteriaceae</taxon>
        <taxon>Flavobacterium</taxon>
    </lineage>
</organism>
<dbReference type="NCBIfam" id="TIGR04183">
    <property type="entry name" value="Por_Secre_tail"/>
    <property type="match status" value="1"/>
</dbReference>
<proteinExistence type="predicted"/>
<dbReference type="PROSITE" id="PS50825">
    <property type="entry name" value="HYR"/>
    <property type="match status" value="3"/>
</dbReference>
<feature type="non-terminal residue" evidence="4">
    <location>
        <position position="1"/>
    </location>
</feature>
<protein>
    <submittedName>
        <fullName evidence="4">HYR domain-containing protein</fullName>
    </submittedName>
</protein>
<accession>A0ABW6I8X6</accession>
<dbReference type="Pfam" id="PF02494">
    <property type="entry name" value="HYR"/>
    <property type="match status" value="3"/>
</dbReference>
<dbReference type="PANTHER" id="PTHR24273">
    <property type="entry name" value="FI04643P-RELATED"/>
    <property type="match status" value="1"/>
</dbReference>
<keyword evidence="5" id="KW-1185">Reference proteome</keyword>
<dbReference type="EMBL" id="JBHZPY010000029">
    <property type="protein sequence ID" value="MFE3872752.1"/>
    <property type="molecule type" value="Genomic_DNA"/>
</dbReference>
<evidence type="ECO:0000259" key="3">
    <source>
        <dbReference type="PROSITE" id="PS50825"/>
    </source>
</evidence>
<keyword evidence="1" id="KW-0732">Signal</keyword>
<dbReference type="RefSeq" id="WP_379853053.1">
    <property type="nucleotide sequence ID" value="NZ_JBHZPY010000029.1"/>
</dbReference>
<dbReference type="Proteomes" id="UP001600107">
    <property type="component" value="Unassembled WGS sequence"/>
</dbReference>